<dbReference type="InterPro" id="IPR016186">
    <property type="entry name" value="C-type_lectin-like/link_sf"/>
</dbReference>
<keyword evidence="1" id="KW-0732">Signal</keyword>
<dbReference type="EMBL" id="JAEAOA010001385">
    <property type="protein sequence ID" value="KAK3583747.1"/>
    <property type="molecule type" value="Genomic_DNA"/>
</dbReference>
<dbReference type="CDD" id="cd00037">
    <property type="entry name" value="CLECT"/>
    <property type="match status" value="1"/>
</dbReference>
<organism evidence="3 4">
    <name type="scientific">Potamilus streckersoni</name>
    <dbReference type="NCBI Taxonomy" id="2493646"/>
    <lineage>
        <taxon>Eukaryota</taxon>
        <taxon>Metazoa</taxon>
        <taxon>Spiralia</taxon>
        <taxon>Lophotrochozoa</taxon>
        <taxon>Mollusca</taxon>
        <taxon>Bivalvia</taxon>
        <taxon>Autobranchia</taxon>
        <taxon>Heteroconchia</taxon>
        <taxon>Palaeoheterodonta</taxon>
        <taxon>Unionida</taxon>
        <taxon>Unionoidea</taxon>
        <taxon>Unionidae</taxon>
        <taxon>Ambleminae</taxon>
        <taxon>Lampsilini</taxon>
        <taxon>Potamilus</taxon>
    </lineage>
</organism>
<gene>
    <name evidence="3" type="ORF">CHS0354_022779</name>
</gene>
<dbReference type="InterPro" id="IPR050111">
    <property type="entry name" value="C-type_lectin/snaclec_domain"/>
</dbReference>
<keyword evidence="4" id="KW-1185">Reference proteome</keyword>
<feature type="domain" description="C-type lectin" evidence="2">
    <location>
        <begin position="93"/>
        <end position="219"/>
    </location>
</feature>
<proteinExistence type="predicted"/>
<reference evidence="3" key="2">
    <citation type="journal article" date="2021" name="Genome Biol. Evol.">
        <title>Developing a high-quality reference genome for a parasitic bivalve with doubly uniparental inheritance (Bivalvia: Unionida).</title>
        <authorList>
            <person name="Smith C.H."/>
        </authorList>
    </citation>
    <scope>NUCLEOTIDE SEQUENCE</scope>
    <source>
        <strain evidence="3">CHS0354</strain>
        <tissue evidence="3">Mantle</tissue>
    </source>
</reference>
<evidence type="ECO:0000313" key="3">
    <source>
        <dbReference type="EMBL" id="KAK3583747.1"/>
    </source>
</evidence>
<sequence>MKPLSLFCLLILICLDFLLGLCTCLLESVGDADLEAVRYRLQDEKEKRLLLENDVEIMMIKFAELERRCKKDISQTVTDSASSSQCPYAFVPRANCCYLYVPVQATWIEAQMYCRLFGGSLVSIETPEELTEIRYYLQSSKAPHMVWIDGTDMLNEGVWHWTTNSGSQKMIGNPRVGLWAADMPDNGGQNEHCATLWKRSGPYEGNDQNCSSKLHFICKAQQMKIFARV</sequence>
<evidence type="ECO:0000259" key="2">
    <source>
        <dbReference type="PROSITE" id="PS50041"/>
    </source>
</evidence>
<dbReference type="InterPro" id="IPR016187">
    <property type="entry name" value="CTDL_fold"/>
</dbReference>
<dbReference type="PANTHER" id="PTHR22803">
    <property type="entry name" value="MANNOSE, PHOSPHOLIPASE, LECTIN RECEPTOR RELATED"/>
    <property type="match status" value="1"/>
</dbReference>
<evidence type="ECO:0000313" key="4">
    <source>
        <dbReference type="Proteomes" id="UP001195483"/>
    </source>
</evidence>
<feature type="signal peptide" evidence="1">
    <location>
        <begin position="1"/>
        <end position="20"/>
    </location>
</feature>
<feature type="chain" id="PRO_5042234757" description="C-type lectin domain-containing protein" evidence="1">
    <location>
        <begin position="21"/>
        <end position="229"/>
    </location>
</feature>
<dbReference type="SUPFAM" id="SSF56436">
    <property type="entry name" value="C-type lectin-like"/>
    <property type="match status" value="1"/>
</dbReference>
<reference evidence="3" key="1">
    <citation type="journal article" date="2021" name="Genome Biol. Evol.">
        <title>A High-Quality Reference Genome for a Parasitic Bivalve with Doubly Uniparental Inheritance (Bivalvia: Unionida).</title>
        <authorList>
            <person name="Smith C.H."/>
        </authorList>
    </citation>
    <scope>NUCLEOTIDE SEQUENCE</scope>
    <source>
        <strain evidence="3">CHS0354</strain>
    </source>
</reference>
<dbReference type="InterPro" id="IPR001304">
    <property type="entry name" value="C-type_lectin-like"/>
</dbReference>
<dbReference type="PROSITE" id="PS50041">
    <property type="entry name" value="C_TYPE_LECTIN_2"/>
    <property type="match status" value="1"/>
</dbReference>
<evidence type="ECO:0000256" key="1">
    <source>
        <dbReference type="SAM" id="SignalP"/>
    </source>
</evidence>
<accession>A0AAE0S1P1</accession>
<dbReference type="Proteomes" id="UP001195483">
    <property type="component" value="Unassembled WGS sequence"/>
</dbReference>
<reference evidence="3" key="3">
    <citation type="submission" date="2023-05" db="EMBL/GenBank/DDBJ databases">
        <authorList>
            <person name="Smith C.H."/>
        </authorList>
    </citation>
    <scope>NUCLEOTIDE SEQUENCE</scope>
    <source>
        <strain evidence="3">CHS0354</strain>
        <tissue evidence="3">Mantle</tissue>
    </source>
</reference>
<comment type="caution">
    <text evidence="3">The sequence shown here is derived from an EMBL/GenBank/DDBJ whole genome shotgun (WGS) entry which is preliminary data.</text>
</comment>
<protein>
    <recommendedName>
        <fullName evidence="2">C-type lectin domain-containing protein</fullName>
    </recommendedName>
</protein>
<dbReference type="Pfam" id="PF00059">
    <property type="entry name" value="Lectin_C"/>
    <property type="match status" value="1"/>
</dbReference>
<dbReference type="SMART" id="SM00034">
    <property type="entry name" value="CLECT"/>
    <property type="match status" value="1"/>
</dbReference>
<name>A0AAE0S1P1_9BIVA</name>
<dbReference type="AlphaFoldDB" id="A0AAE0S1P1"/>
<dbReference type="Gene3D" id="3.10.100.10">
    <property type="entry name" value="Mannose-Binding Protein A, subunit A"/>
    <property type="match status" value="1"/>
</dbReference>